<dbReference type="RefSeq" id="WP_151156458.1">
    <property type="nucleotide sequence ID" value="NZ_VZRA01000002.1"/>
</dbReference>
<dbReference type="NCBIfam" id="TIGR02684">
    <property type="entry name" value="dnstrm_HI1420"/>
    <property type="match status" value="1"/>
</dbReference>
<comment type="caution">
    <text evidence="1">The sequence shown here is derived from an EMBL/GenBank/DDBJ whole genome shotgun (WGS) entry which is preliminary data.</text>
</comment>
<dbReference type="Proteomes" id="UP000798046">
    <property type="component" value="Unassembled WGS sequence"/>
</dbReference>
<dbReference type="Pfam" id="PF21716">
    <property type="entry name" value="dnstrm_HI1420"/>
    <property type="match status" value="1"/>
</dbReference>
<protein>
    <submittedName>
        <fullName evidence="1">Addiction module antidote protein</fullName>
    </submittedName>
</protein>
<dbReference type="PANTHER" id="PTHR40275">
    <property type="entry name" value="SSL7038 PROTEIN"/>
    <property type="match status" value="1"/>
</dbReference>
<evidence type="ECO:0000313" key="2">
    <source>
        <dbReference type="Proteomes" id="UP000798046"/>
    </source>
</evidence>
<proteinExistence type="predicted"/>
<dbReference type="EMBL" id="VZRA01000002">
    <property type="protein sequence ID" value="KAB0670083.1"/>
    <property type="molecule type" value="Genomic_DNA"/>
</dbReference>
<sequence length="105" mass="11545">MSNKSIPCKEELSEWLQDAGNAAEYINAAIEDGDRAVMLLALRDVVTARGDMATVAEKAHLGRENLYKMLSKRGNPEFKTIASVLHAMGLRMTVKPATEQKRVAT</sequence>
<dbReference type="PANTHER" id="PTHR40275:SF1">
    <property type="entry name" value="SSL7038 PROTEIN"/>
    <property type="match status" value="1"/>
</dbReference>
<reference evidence="1 2" key="1">
    <citation type="journal article" date="2020" name="Microorganisms">
        <title>Description of Three Novel Members in the Family Geobacteraceae, Oryzomonas japonicum gen. nov., sp. nov., Oryzomonas sagensis sp. nov., and Oryzomonas ruber sp. nov.</title>
        <authorList>
            <person name="Xu Z."/>
            <person name="Masuda Y."/>
            <person name="Hayakawa C."/>
            <person name="Ushijima N."/>
            <person name="Kawano K."/>
            <person name="Shiratori Y."/>
            <person name="Senoo K."/>
            <person name="Itoh H."/>
        </authorList>
    </citation>
    <scope>NUCLEOTIDE SEQUENCE [LARGE SCALE GENOMIC DNA]</scope>
    <source>
        <strain evidence="1 2">Red100</strain>
    </source>
</reference>
<organism evidence="1 2">
    <name type="scientific">Oryzomonas sagensis</name>
    <dbReference type="NCBI Taxonomy" id="2603857"/>
    <lineage>
        <taxon>Bacteria</taxon>
        <taxon>Pseudomonadati</taxon>
        <taxon>Thermodesulfobacteriota</taxon>
        <taxon>Desulfuromonadia</taxon>
        <taxon>Geobacterales</taxon>
        <taxon>Geobacteraceae</taxon>
        <taxon>Oryzomonas</taxon>
    </lineage>
</organism>
<accession>A0ABQ6TNG3</accession>
<name>A0ABQ6TNG3_9BACT</name>
<evidence type="ECO:0000313" key="1">
    <source>
        <dbReference type="EMBL" id="KAB0670083.1"/>
    </source>
</evidence>
<keyword evidence="2" id="KW-1185">Reference proteome</keyword>
<dbReference type="InterPro" id="IPR014057">
    <property type="entry name" value="HI1420"/>
</dbReference>
<gene>
    <name evidence="1" type="ORF">F6V30_07925</name>
</gene>